<evidence type="ECO:0000313" key="6">
    <source>
        <dbReference type="Proteomes" id="UP000054560"/>
    </source>
</evidence>
<gene>
    <name evidence="5" type="ORF">SARC_12533</name>
</gene>
<dbReference type="AlphaFoldDB" id="A0A0L0FEM7"/>
<evidence type="ECO:0000313" key="5">
    <source>
        <dbReference type="EMBL" id="KNC74931.1"/>
    </source>
</evidence>
<evidence type="ECO:0000256" key="3">
    <source>
        <dbReference type="ARBA" id="ARBA00022786"/>
    </source>
</evidence>
<evidence type="ECO:0000256" key="1">
    <source>
        <dbReference type="ARBA" id="ARBA00007657"/>
    </source>
</evidence>
<reference evidence="5 6" key="1">
    <citation type="submission" date="2011-02" db="EMBL/GenBank/DDBJ databases">
        <title>The Genome Sequence of Sphaeroforma arctica JP610.</title>
        <authorList>
            <consortium name="The Broad Institute Genome Sequencing Platform"/>
            <person name="Russ C."/>
            <person name="Cuomo C."/>
            <person name="Young S.K."/>
            <person name="Zeng Q."/>
            <person name="Gargeya S."/>
            <person name="Alvarado L."/>
            <person name="Berlin A."/>
            <person name="Chapman S.B."/>
            <person name="Chen Z."/>
            <person name="Freedman E."/>
            <person name="Gellesch M."/>
            <person name="Goldberg J."/>
            <person name="Griggs A."/>
            <person name="Gujja S."/>
            <person name="Heilman E."/>
            <person name="Heiman D."/>
            <person name="Howarth C."/>
            <person name="Mehta T."/>
            <person name="Neiman D."/>
            <person name="Pearson M."/>
            <person name="Roberts A."/>
            <person name="Saif S."/>
            <person name="Shea T."/>
            <person name="Shenoy N."/>
            <person name="Sisk P."/>
            <person name="Stolte C."/>
            <person name="Sykes S."/>
            <person name="White J."/>
            <person name="Yandava C."/>
            <person name="Burger G."/>
            <person name="Gray M.W."/>
            <person name="Holland P.W.H."/>
            <person name="King N."/>
            <person name="Lang F.B.F."/>
            <person name="Roger A.J."/>
            <person name="Ruiz-Trillo I."/>
            <person name="Haas B."/>
            <person name="Nusbaum C."/>
            <person name="Birren B."/>
        </authorList>
    </citation>
    <scope>NUCLEOTIDE SEQUENCE [LARGE SCALE GENOMIC DNA]</scope>
    <source>
        <strain evidence="5 6">JP610</strain>
    </source>
</reference>
<dbReference type="InterPro" id="IPR039852">
    <property type="entry name" value="CAND1/CAND2"/>
</dbReference>
<dbReference type="InterPro" id="IPR016024">
    <property type="entry name" value="ARM-type_fold"/>
</dbReference>
<organism evidence="5 6">
    <name type="scientific">Sphaeroforma arctica JP610</name>
    <dbReference type="NCBI Taxonomy" id="667725"/>
    <lineage>
        <taxon>Eukaryota</taxon>
        <taxon>Ichthyosporea</taxon>
        <taxon>Ichthyophonida</taxon>
        <taxon>Sphaeroforma</taxon>
    </lineage>
</organism>
<dbReference type="InterPro" id="IPR013932">
    <property type="entry name" value="TATA-bd_TIP120"/>
</dbReference>
<dbReference type="Pfam" id="PF08623">
    <property type="entry name" value="TIP120"/>
    <property type="match status" value="1"/>
</dbReference>
<dbReference type="eggNOG" id="KOG1824">
    <property type="taxonomic scope" value="Eukaryota"/>
</dbReference>
<evidence type="ECO:0000256" key="2">
    <source>
        <dbReference type="ARBA" id="ARBA00022737"/>
    </source>
</evidence>
<comment type="similarity">
    <text evidence="1">Belongs to the CAND family.</text>
</comment>
<evidence type="ECO:0000259" key="4">
    <source>
        <dbReference type="Pfam" id="PF08623"/>
    </source>
</evidence>
<dbReference type="InterPro" id="IPR011989">
    <property type="entry name" value="ARM-like"/>
</dbReference>
<feature type="domain" description="TATA-binding protein interacting (TIP20)" evidence="4">
    <location>
        <begin position="1"/>
        <end position="114"/>
    </location>
</feature>
<dbReference type="Proteomes" id="UP000054560">
    <property type="component" value="Unassembled WGS sequence"/>
</dbReference>
<protein>
    <recommendedName>
        <fullName evidence="4">TATA-binding protein interacting (TIP20) domain-containing protein</fullName>
    </recommendedName>
</protein>
<proteinExistence type="inferred from homology"/>
<keyword evidence="2" id="KW-0677">Repeat</keyword>
<dbReference type="GeneID" id="25913037"/>
<dbReference type="EMBL" id="KQ243971">
    <property type="protein sequence ID" value="KNC74931.1"/>
    <property type="molecule type" value="Genomic_DNA"/>
</dbReference>
<keyword evidence="6" id="KW-1185">Reference proteome</keyword>
<dbReference type="GO" id="GO:0010265">
    <property type="term" value="P:SCF complex assembly"/>
    <property type="evidence" value="ECO:0007669"/>
    <property type="project" value="InterPro"/>
</dbReference>
<keyword evidence="3" id="KW-0833">Ubl conjugation pathway</keyword>
<name>A0A0L0FEM7_9EUKA</name>
<accession>A0A0L0FEM7</accession>
<dbReference type="Gene3D" id="1.25.10.10">
    <property type="entry name" value="Leucine-rich Repeat Variant"/>
    <property type="match status" value="1"/>
</dbReference>
<dbReference type="RefSeq" id="XP_014148833.1">
    <property type="nucleotide sequence ID" value="XM_014293358.1"/>
</dbReference>
<dbReference type="PANTHER" id="PTHR12696">
    <property type="entry name" value="TIP120"/>
    <property type="match status" value="1"/>
</dbReference>
<sequence>MYTLLDWCVTKTDMEPFINQVSAGLGDHYDIKIYAHLMLVRLCALTPSTVVQQLDGIIARIAKTVKTKVKAEAVKQEIEKNDEMIRSALRAVYALSKIPDAESNTGFVQLLEYVNKTHASKYAPIVKEQENRLSTHDPMDTS</sequence>
<dbReference type="STRING" id="667725.A0A0L0FEM7"/>
<dbReference type="SUPFAM" id="SSF48371">
    <property type="entry name" value="ARM repeat"/>
    <property type="match status" value="1"/>
</dbReference>
<dbReference type="OrthoDB" id="6260732at2759"/>